<evidence type="ECO:0000313" key="5">
    <source>
        <dbReference type="Proteomes" id="UP000321947"/>
    </source>
</evidence>
<feature type="region of interest" description="Disordered" evidence="1">
    <location>
        <begin position="105"/>
        <end position="126"/>
    </location>
</feature>
<reference evidence="4 5" key="1">
    <citation type="submission" date="2019-08" db="EMBL/GenBank/DDBJ databases">
        <title>Draft genome sequences of two oriental melons (Cucumis melo L. var makuwa).</title>
        <authorList>
            <person name="Kwon S.-Y."/>
        </authorList>
    </citation>
    <scope>NUCLEOTIDE SEQUENCE [LARGE SCALE GENOMIC DNA]</scope>
    <source>
        <strain evidence="5">cv. Chang Bougi</strain>
        <strain evidence="4">cv. SW 3</strain>
        <tissue evidence="3">Leaf</tissue>
    </source>
</reference>
<evidence type="ECO:0000256" key="1">
    <source>
        <dbReference type="SAM" id="MobiDB-lite"/>
    </source>
</evidence>
<evidence type="ECO:0000313" key="4">
    <source>
        <dbReference type="Proteomes" id="UP000321393"/>
    </source>
</evidence>
<comment type="caution">
    <text evidence="3">The sequence shown here is derived from an EMBL/GenBank/DDBJ whole genome shotgun (WGS) entry which is preliminary data.</text>
</comment>
<proteinExistence type="predicted"/>
<evidence type="ECO:0000313" key="3">
    <source>
        <dbReference type="EMBL" id="TYK09723.1"/>
    </source>
</evidence>
<dbReference type="Proteomes" id="UP000321947">
    <property type="component" value="Unassembled WGS sequence"/>
</dbReference>
<gene>
    <name evidence="3" type="ORF">E5676_scaffold447G001420</name>
    <name evidence="2" type="ORF">E6C27_scaffold320G00850</name>
</gene>
<evidence type="ECO:0000313" key="2">
    <source>
        <dbReference type="EMBL" id="KAA0043640.1"/>
    </source>
</evidence>
<dbReference type="AlphaFoldDB" id="A0A5D3CCZ1"/>
<name>A0A5D3CCZ1_CUCMM</name>
<dbReference type="Proteomes" id="UP000321393">
    <property type="component" value="Unassembled WGS sequence"/>
</dbReference>
<sequence>MAHRLYGKDWKSVQKPAVKNVEGLVTHMVTLHKRSHTLVWPRLALAQLEEQTSRNIPSGDDLEDTKMEDVPTEEQMMEVRPIVELLLNSMVGLTTPDNQLWSHHGFGEGSPREGNVHGSHSGSTGDGYSGRLPSIGIWLPRHGFGKQWLRKQVYDHQLEGANDDLCYRRCQGSLEGGSISIPNGGVFEDVVQNVATGGSRIID</sequence>
<dbReference type="EMBL" id="SSTD01011480">
    <property type="protein sequence ID" value="TYK09723.1"/>
    <property type="molecule type" value="Genomic_DNA"/>
</dbReference>
<organism evidence="3 5">
    <name type="scientific">Cucumis melo var. makuwa</name>
    <name type="common">Oriental melon</name>
    <dbReference type="NCBI Taxonomy" id="1194695"/>
    <lineage>
        <taxon>Eukaryota</taxon>
        <taxon>Viridiplantae</taxon>
        <taxon>Streptophyta</taxon>
        <taxon>Embryophyta</taxon>
        <taxon>Tracheophyta</taxon>
        <taxon>Spermatophyta</taxon>
        <taxon>Magnoliopsida</taxon>
        <taxon>eudicotyledons</taxon>
        <taxon>Gunneridae</taxon>
        <taxon>Pentapetalae</taxon>
        <taxon>rosids</taxon>
        <taxon>fabids</taxon>
        <taxon>Cucurbitales</taxon>
        <taxon>Cucurbitaceae</taxon>
        <taxon>Benincaseae</taxon>
        <taxon>Cucumis</taxon>
    </lineage>
</organism>
<protein>
    <submittedName>
        <fullName evidence="3">Ty3-gypsy retrotransposon protein</fullName>
    </submittedName>
</protein>
<accession>A0A5D3CCZ1</accession>
<dbReference type="EMBL" id="SSTE01015080">
    <property type="protein sequence ID" value="KAA0043640.1"/>
    <property type="molecule type" value="Genomic_DNA"/>
</dbReference>